<feature type="transmembrane region" description="Helical" evidence="2">
    <location>
        <begin position="12"/>
        <end position="31"/>
    </location>
</feature>
<sequence length="1132" mass="126076">MKKNILKRTSIIYLVVMIFANFTSAYAYNIGQQDIWNIINKSMSNIGNWREVGAGNGKVIFNEDEGYANISKSTLSDNEQGKYLWLASPSNLDLPDNEAFTVKIEARVPAPIASGGSEISIRTKGIDNNENGRISKIFLTYGDDKTGKVTAINWNGDNKVVNIDTTMWHEYTFLIGERDKTTGNRSFDLYIDDNKVFEKIDAAKMKDGDLVRLGADVGNLCNLDVKSVQIGNGTILPEKRKEISEVTLSSYTHKEGSENTIRTSIKTNLVDDGTVFEALLVDSKNIPVSGIRNEGTIINNQGEINLILPASLKIGTYYVQVKFDNISRNSDQYIITENLEAPVFPTFYSIDEIIKIDDYKYNPTKEFNFPSIVDTKVHPIENSIDRYYMFYAPHDAPAGICLATAPTLDGPWTEYGSNPLISNSWESENGNYYYNVTHVSSPDVMWNSTYNKYFMYFHGENNVTRYATSDDLVNWTYGGECVRANDFSPTGKGLTESSYARVVEHEIPGLDNKYIMTIMINNTANMRKIYYAHSKDGIDWTPVKEALVSPDSDPNMNYAGNISGAYFMEWEGRYYIMCHGSTGNMYSVEVGESLDKEIHWGVFYDSSDSYPDYARSGAPVFIQDDEGVWHMFYEGGKRLHANIIHAKELSDEEKNEIKYVSLKINKPNLIVGENVEPEVEVLLKDNRISDLKNIDLKFNSSNENILKSENGNLIALVQGTVELSVTATYNGKSITSDIVTLGIFENIELPEFKAGETILNSDQLTKGTGSNIQLPSVIKAKDYFESPIDNYYMYFSYVSGSGGIALATAPSPEGPWTPYNYGAPIITSTLSGDSKGDVTGAAPIWNNESSELNMYYSQAKNSVMLATSKDGINFNFKKKVINLSDFNGKSSQAYQVSVYNNEIADNGNRYTMLLTGNVGGKRQVNYATSQNGEDWEVNEEALITPIDKDKGNIASPRLLIWDNNKYIVFHNSNGDIEIESISDDFRAVQRIGTLYDSILEEPDSNKASDAWFYEEDNILHMYYTAGSTTGTGSIPSSRIAHTSVVIEVQPTDPGEEPENPGEEPIDPGEQPEDPEEGSTDPAEKPTNPIEESNEIGYLPNTGDASSKLPYIASILIVIGIFIFAKKGEKIKV</sequence>
<evidence type="ECO:0000256" key="2">
    <source>
        <dbReference type="SAM" id="Phobius"/>
    </source>
</evidence>
<dbReference type="NCBIfam" id="TIGR01167">
    <property type="entry name" value="LPXTG_anchor"/>
    <property type="match status" value="1"/>
</dbReference>
<name>A0A644X6K6_9ZZZZ</name>
<protein>
    <submittedName>
        <fullName evidence="3">Uncharacterized protein</fullName>
    </submittedName>
</protein>
<feature type="transmembrane region" description="Helical" evidence="2">
    <location>
        <begin position="1108"/>
        <end position="1124"/>
    </location>
</feature>
<evidence type="ECO:0000256" key="1">
    <source>
        <dbReference type="SAM" id="MobiDB-lite"/>
    </source>
</evidence>
<evidence type="ECO:0000313" key="3">
    <source>
        <dbReference type="EMBL" id="MPM11806.1"/>
    </source>
</evidence>
<dbReference type="SUPFAM" id="SSF75005">
    <property type="entry name" value="Arabinanase/levansucrase/invertase"/>
    <property type="match status" value="4"/>
</dbReference>
<keyword evidence="2" id="KW-0472">Membrane</keyword>
<proteinExistence type="predicted"/>
<gene>
    <name evidence="3" type="ORF">SDC9_58157</name>
</gene>
<feature type="region of interest" description="Disordered" evidence="1">
    <location>
        <begin position="1050"/>
        <end position="1100"/>
    </location>
</feature>
<dbReference type="AlphaFoldDB" id="A0A644X6K6"/>
<dbReference type="InterPro" id="IPR023296">
    <property type="entry name" value="Glyco_hydro_beta-prop_sf"/>
</dbReference>
<accession>A0A644X6K6</accession>
<keyword evidence="2" id="KW-1133">Transmembrane helix</keyword>
<dbReference type="EMBL" id="VSSQ01001881">
    <property type="protein sequence ID" value="MPM11806.1"/>
    <property type="molecule type" value="Genomic_DNA"/>
</dbReference>
<dbReference type="Gene3D" id="2.115.10.20">
    <property type="entry name" value="Glycosyl hydrolase domain, family 43"/>
    <property type="match status" value="4"/>
</dbReference>
<keyword evidence="2" id="KW-0812">Transmembrane</keyword>
<organism evidence="3">
    <name type="scientific">bioreactor metagenome</name>
    <dbReference type="NCBI Taxonomy" id="1076179"/>
    <lineage>
        <taxon>unclassified sequences</taxon>
        <taxon>metagenomes</taxon>
        <taxon>ecological metagenomes</taxon>
    </lineage>
</organism>
<feature type="compositionally biased region" description="Acidic residues" evidence="1">
    <location>
        <begin position="1053"/>
        <end position="1078"/>
    </location>
</feature>
<comment type="caution">
    <text evidence="3">The sequence shown here is derived from an EMBL/GenBank/DDBJ whole genome shotgun (WGS) entry which is preliminary data.</text>
</comment>
<reference evidence="3" key="1">
    <citation type="submission" date="2019-08" db="EMBL/GenBank/DDBJ databases">
        <authorList>
            <person name="Kucharzyk K."/>
            <person name="Murdoch R.W."/>
            <person name="Higgins S."/>
            <person name="Loffler F."/>
        </authorList>
    </citation>
    <scope>NUCLEOTIDE SEQUENCE</scope>
</reference>